<keyword evidence="8" id="KW-0175">Coiled coil</keyword>
<dbReference type="SMART" id="SM00387">
    <property type="entry name" value="HATPase_c"/>
    <property type="match status" value="1"/>
</dbReference>
<accession>A0A941HVP6</accession>
<dbReference type="SMART" id="SM00448">
    <property type="entry name" value="REC"/>
    <property type="match status" value="1"/>
</dbReference>
<evidence type="ECO:0000313" key="13">
    <source>
        <dbReference type="Proteomes" id="UP000622580"/>
    </source>
</evidence>
<evidence type="ECO:0000313" key="12">
    <source>
        <dbReference type="EMBL" id="MBR7620029.1"/>
    </source>
</evidence>
<dbReference type="InterPro" id="IPR036890">
    <property type="entry name" value="HATPase_C_sf"/>
</dbReference>
<evidence type="ECO:0000259" key="11">
    <source>
        <dbReference type="PROSITE" id="PS50110"/>
    </source>
</evidence>
<gene>
    <name evidence="12" type="ORF">JKL49_11580</name>
</gene>
<proteinExistence type="predicted"/>
<sequence>MNSLSRRFLISVGLMSLVVTILGSIGAFVVFQQELTNRQISYLSDYVRERSSNIDKRFTNLSNLHKAAGVELERRMNHLSDADVERLTDDYFPAKGDGTRRSRDDLFDGHLTASGRWVYGIGGFLSQADTASIADRRALTAALSVVSDFGQAARSEYDNFYFFQAKPTRLVMFGPDRPDRLMFYRHEAPASLDVSKEEMAQITLPRNDPARVTRCTNLQRLIQDNKGERLATGCLTPAYVNGRYVGSFGSSIELTGFFLNAIRNTLPGASNLVVTGKGELIAYPGFGTPGRASEDTVADYERKLSLKILVKAIRKDGQMHGVIDSPDGRQVVAYGRLAGPDWYLLLTYPKSAIALSAAKSASWVLTLGAIASLIQTLLVVALARRTIVWPLRQLAGDCEPEIYGVRDRRPDRSDVSKIERRTDEIGVLANALRGEREKVEEVLANLEDRVRDRTAELERANAEKSRFLANMSHELRTPLNGVIAISETLAAQQKTQKSRELAELIVSSGRLLEQVLTDILDFSKIEAGEIQLSYETFDMQAIVRRIAELHRASAESKGLEMSWTVADAARGAFVGDQVRLTQVLSNLLSNAVKFTPAGAVRLAVTQEGGQVCFAVTDTGIGFDDAVKARLFGRFQQADGSITRRFGGTGLGLAISRSLVELMGGAISVESTPGVGSAFTFLLPLETAQAVDATAAIEAEQGFDLSGCRILLAEDHPTNQKVVQLILQSVNVEPEIVENGQLALDRLKAERFDVVLMDMEMPELDGLSATRLLREFETVNALPRTPVIMLTANAMDEHVRAGREAGADQHLSKPIRAQALIETIVHAILAAEQAQGDREVA</sequence>
<dbReference type="CDD" id="cd17546">
    <property type="entry name" value="REC_hyHK_CKI1_RcsC-like"/>
    <property type="match status" value="1"/>
</dbReference>
<dbReference type="RefSeq" id="WP_215340752.1">
    <property type="nucleotide sequence ID" value="NZ_JAGSGD010000001.1"/>
</dbReference>
<dbReference type="InterPro" id="IPR005467">
    <property type="entry name" value="His_kinase_dom"/>
</dbReference>
<evidence type="ECO:0000256" key="1">
    <source>
        <dbReference type="ARBA" id="ARBA00000085"/>
    </source>
</evidence>
<evidence type="ECO:0000256" key="5">
    <source>
        <dbReference type="ARBA" id="ARBA00022777"/>
    </source>
</evidence>
<dbReference type="PANTHER" id="PTHR43047:SF71">
    <property type="entry name" value="HISTIDINE KINASE CONTAINING CHEY-HOMOLOGOUS RECEIVER DOMAIN-RELATED"/>
    <property type="match status" value="1"/>
</dbReference>
<feature type="coiled-coil region" evidence="8">
    <location>
        <begin position="429"/>
        <end position="463"/>
    </location>
</feature>
<keyword evidence="5" id="KW-0418">Kinase</keyword>
<dbReference type="SUPFAM" id="SSF52172">
    <property type="entry name" value="CheY-like"/>
    <property type="match status" value="1"/>
</dbReference>
<reference evidence="12" key="1">
    <citation type="submission" date="2021-04" db="EMBL/GenBank/DDBJ databases">
        <title>Draft genome assembly of strain Phenylobacterium sp. 20VBR1 using MiniION and Illumina platforms.</title>
        <authorList>
            <person name="Thomas F.A."/>
            <person name="Krishnan K.P."/>
            <person name="Sinha R.K."/>
        </authorList>
    </citation>
    <scope>NUCLEOTIDE SEQUENCE</scope>
    <source>
        <strain evidence="12">20VBR1</strain>
    </source>
</reference>
<dbReference type="GO" id="GO:0000155">
    <property type="term" value="F:phosphorelay sensor kinase activity"/>
    <property type="evidence" value="ECO:0007669"/>
    <property type="project" value="InterPro"/>
</dbReference>
<organism evidence="12 13">
    <name type="scientific">Phenylobacterium glaciei</name>
    <dbReference type="NCBI Taxonomy" id="2803784"/>
    <lineage>
        <taxon>Bacteria</taxon>
        <taxon>Pseudomonadati</taxon>
        <taxon>Pseudomonadota</taxon>
        <taxon>Alphaproteobacteria</taxon>
        <taxon>Caulobacterales</taxon>
        <taxon>Caulobacteraceae</taxon>
        <taxon>Phenylobacterium</taxon>
    </lineage>
</organism>
<evidence type="ECO:0000256" key="2">
    <source>
        <dbReference type="ARBA" id="ARBA00012438"/>
    </source>
</evidence>
<dbReference type="SUPFAM" id="SSF47384">
    <property type="entry name" value="Homodimeric domain of signal transducing histidine kinase"/>
    <property type="match status" value="1"/>
</dbReference>
<name>A0A941HVP6_9CAUL</name>
<dbReference type="Pfam" id="PF02518">
    <property type="entry name" value="HATPase_c"/>
    <property type="match status" value="1"/>
</dbReference>
<evidence type="ECO:0000256" key="6">
    <source>
        <dbReference type="ARBA" id="ARBA00023012"/>
    </source>
</evidence>
<dbReference type="Gene3D" id="3.30.565.10">
    <property type="entry name" value="Histidine kinase-like ATPase, C-terminal domain"/>
    <property type="match status" value="1"/>
</dbReference>
<dbReference type="InterPro" id="IPR003594">
    <property type="entry name" value="HATPase_dom"/>
</dbReference>
<dbReference type="PRINTS" id="PR00344">
    <property type="entry name" value="BCTRLSENSOR"/>
</dbReference>
<feature type="modified residue" description="4-aspartylphosphate" evidence="7">
    <location>
        <position position="757"/>
    </location>
</feature>
<keyword evidence="6" id="KW-0902">Two-component regulatory system</keyword>
<dbReference type="PANTHER" id="PTHR43047">
    <property type="entry name" value="TWO-COMPONENT HISTIDINE PROTEIN KINASE"/>
    <property type="match status" value="1"/>
</dbReference>
<evidence type="ECO:0000256" key="3">
    <source>
        <dbReference type="ARBA" id="ARBA00022553"/>
    </source>
</evidence>
<evidence type="ECO:0000256" key="7">
    <source>
        <dbReference type="PROSITE-ProRule" id="PRU00169"/>
    </source>
</evidence>
<dbReference type="CDD" id="cd00082">
    <property type="entry name" value="HisKA"/>
    <property type="match status" value="1"/>
</dbReference>
<evidence type="ECO:0000259" key="10">
    <source>
        <dbReference type="PROSITE" id="PS50109"/>
    </source>
</evidence>
<dbReference type="AlphaFoldDB" id="A0A941HVP6"/>
<keyword evidence="9" id="KW-0472">Membrane</keyword>
<dbReference type="InterPro" id="IPR004358">
    <property type="entry name" value="Sig_transdc_His_kin-like_C"/>
</dbReference>
<comment type="catalytic activity">
    <reaction evidence="1">
        <text>ATP + protein L-histidine = ADP + protein N-phospho-L-histidine.</text>
        <dbReference type="EC" id="2.7.13.3"/>
    </reaction>
</comment>
<dbReference type="SMART" id="SM00388">
    <property type="entry name" value="HisKA"/>
    <property type="match status" value="1"/>
</dbReference>
<dbReference type="Gene3D" id="6.10.340.10">
    <property type="match status" value="1"/>
</dbReference>
<dbReference type="Gene3D" id="3.40.50.2300">
    <property type="match status" value="1"/>
</dbReference>
<dbReference type="InterPro" id="IPR036097">
    <property type="entry name" value="HisK_dim/P_sf"/>
</dbReference>
<dbReference type="InterPro" id="IPR011006">
    <property type="entry name" value="CheY-like_superfamily"/>
</dbReference>
<dbReference type="GO" id="GO:0005886">
    <property type="term" value="C:plasma membrane"/>
    <property type="evidence" value="ECO:0007669"/>
    <property type="project" value="TreeGrafter"/>
</dbReference>
<evidence type="ECO:0000256" key="9">
    <source>
        <dbReference type="SAM" id="Phobius"/>
    </source>
</evidence>
<keyword evidence="4" id="KW-0808">Transferase</keyword>
<feature type="domain" description="Histidine kinase" evidence="10">
    <location>
        <begin position="470"/>
        <end position="686"/>
    </location>
</feature>
<dbReference type="Proteomes" id="UP000622580">
    <property type="component" value="Unassembled WGS sequence"/>
</dbReference>
<feature type="domain" description="Response regulatory" evidence="11">
    <location>
        <begin position="708"/>
        <end position="827"/>
    </location>
</feature>
<dbReference type="Gene3D" id="1.10.287.130">
    <property type="match status" value="1"/>
</dbReference>
<evidence type="ECO:0000256" key="8">
    <source>
        <dbReference type="SAM" id="Coils"/>
    </source>
</evidence>
<keyword evidence="9" id="KW-0812">Transmembrane</keyword>
<dbReference type="Pfam" id="PF00072">
    <property type="entry name" value="Response_reg"/>
    <property type="match status" value="1"/>
</dbReference>
<protein>
    <recommendedName>
        <fullName evidence="2">histidine kinase</fullName>
        <ecNumber evidence="2">2.7.13.3</ecNumber>
    </recommendedName>
</protein>
<dbReference type="CDD" id="cd16922">
    <property type="entry name" value="HATPase_EvgS-ArcB-TorS-like"/>
    <property type="match status" value="1"/>
</dbReference>
<dbReference type="SUPFAM" id="SSF55874">
    <property type="entry name" value="ATPase domain of HSP90 chaperone/DNA topoisomerase II/histidine kinase"/>
    <property type="match status" value="1"/>
</dbReference>
<dbReference type="EC" id="2.7.13.3" evidence="2"/>
<dbReference type="GO" id="GO:0009927">
    <property type="term" value="F:histidine phosphotransfer kinase activity"/>
    <property type="evidence" value="ECO:0007669"/>
    <property type="project" value="TreeGrafter"/>
</dbReference>
<dbReference type="InterPro" id="IPR003661">
    <property type="entry name" value="HisK_dim/P_dom"/>
</dbReference>
<dbReference type="FunFam" id="3.30.565.10:FF:000010">
    <property type="entry name" value="Sensor histidine kinase RcsC"/>
    <property type="match status" value="1"/>
</dbReference>
<evidence type="ECO:0000256" key="4">
    <source>
        <dbReference type="ARBA" id="ARBA00022679"/>
    </source>
</evidence>
<dbReference type="InterPro" id="IPR001789">
    <property type="entry name" value="Sig_transdc_resp-reg_receiver"/>
</dbReference>
<feature type="transmembrane region" description="Helical" evidence="9">
    <location>
        <begin position="12"/>
        <end position="31"/>
    </location>
</feature>
<dbReference type="PROSITE" id="PS50109">
    <property type="entry name" value="HIS_KIN"/>
    <property type="match status" value="1"/>
</dbReference>
<comment type="caution">
    <text evidence="12">The sequence shown here is derived from an EMBL/GenBank/DDBJ whole genome shotgun (WGS) entry which is preliminary data.</text>
</comment>
<dbReference type="Pfam" id="PF00512">
    <property type="entry name" value="HisKA"/>
    <property type="match status" value="1"/>
</dbReference>
<keyword evidence="3 7" id="KW-0597">Phosphoprotein</keyword>
<keyword evidence="13" id="KW-1185">Reference proteome</keyword>
<dbReference type="PROSITE" id="PS50110">
    <property type="entry name" value="RESPONSE_REGULATORY"/>
    <property type="match status" value="1"/>
</dbReference>
<keyword evidence="9" id="KW-1133">Transmembrane helix</keyword>
<dbReference type="EMBL" id="JAGSGD010000001">
    <property type="protein sequence ID" value="MBR7620029.1"/>
    <property type="molecule type" value="Genomic_DNA"/>
</dbReference>